<reference evidence="1 2" key="1">
    <citation type="submission" date="2016-10" db="EMBL/GenBank/DDBJ databases">
        <authorList>
            <person name="de Groot N.N."/>
        </authorList>
    </citation>
    <scope>NUCLEOTIDE SEQUENCE [LARGE SCALE GENOMIC DNA]</scope>
    <source>
        <strain evidence="1 2">DSM 21668</strain>
    </source>
</reference>
<keyword evidence="2" id="KW-1185">Reference proteome</keyword>
<accession>A0A1G9T9X2</accession>
<protein>
    <submittedName>
        <fullName evidence="1">Uncharacterized protein</fullName>
    </submittedName>
</protein>
<organism evidence="1 2">
    <name type="scientific">Siphonobacter aquaeclarae</name>
    <dbReference type="NCBI Taxonomy" id="563176"/>
    <lineage>
        <taxon>Bacteria</taxon>
        <taxon>Pseudomonadati</taxon>
        <taxon>Bacteroidota</taxon>
        <taxon>Cytophagia</taxon>
        <taxon>Cytophagales</taxon>
        <taxon>Cytophagaceae</taxon>
        <taxon>Siphonobacter</taxon>
    </lineage>
</organism>
<evidence type="ECO:0000313" key="1">
    <source>
        <dbReference type="EMBL" id="SDM44412.1"/>
    </source>
</evidence>
<name>A0A1G9T9X2_9BACT</name>
<evidence type="ECO:0000313" key="2">
    <source>
        <dbReference type="Proteomes" id="UP000198901"/>
    </source>
</evidence>
<dbReference type="RefSeq" id="WP_093205039.1">
    <property type="nucleotide sequence ID" value="NZ_FNGS01000006.1"/>
</dbReference>
<proteinExistence type="predicted"/>
<dbReference type="AlphaFoldDB" id="A0A1G9T9X2"/>
<sequence length="92" mass="10018">MALKPETAQNIGEFAGTALTILGEDKVSETLAEITKLMRQDPNTVQKLLSPELMQAISKMRTDLEKVPANASNMKKLSAVASHITVLLKILQ</sequence>
<dbReference type="STRING" id="563176.SAMN04488090_3473"/>
<dbReference type="EMBL" id="FNGS01000006">
    <property type="protein sequence ID" value="SDM44412.1"/>
    <property type="molecule type" value="Genomic_DNA"/>
</dbReference>
<gene>
    <name evidence="1" type="ORF">SAMN04488090_3473</name>
</gene>
<dbReference type="Proteomes" id="UP000198901">
    <property type="component" value="Unassembled WGS sequence"/>
</dbReference>